<proteinExistence type="predicted"/>
<dbReference type="InterPro" id="IPR055927">
    <property type="entry name" value="DUF7504"/>
</dbReference>
<accession>A0ABD5XS06</accession>
<gene>
    <name evidence="2" type="ORF">ACFQRB_07555</name>
</gene>
<name>A0ABD5XS06_9EURY</name>
<evidence type="ECO:0000313" key="2">
    <source>
        <dbReference type="EMBL" id="MFC7136429.1"/>
    </source>
</evidence>
<evidence type="ECO:0000313" key="3">
    <source>
        <dbReference type="Proteomes" id="UP001596368"/>
    </source>
</evidence>
<feature type="region of interest" description="Disordered" evidence="1">
    <location>
        <begin position="1"/>
        <end position="39"/>
    </location>
</feature>
<comment type="caution">
    <text evidence="2">The sequence shown here is derived from an EMBL/GenBank/DDBJ whole genome shotgun (WGS) entry which is preliminary data.</text>
</comment>
<dbReference type="Pfam" id="PF24336">
    <property type="entry name" value="DUF7504"/>
    <property type="match status" value="1"/>
</dbReference>
<dbReference type="EMBL" id="JBHSZG010000001">
    <property type="protein sequence ID" value="MFC7136429.1"/>
    <property type="molecule type" value="Genomic_DNA"/>
</dbReference>
<evidence type="ECO:0008006" key="4">
    <source>
        <dbReference type="Google" id="ProtNLM"/>
    </source>
</evidence>
<dbReference type="AlphaFoldDB" id="A0ABD5XS06"/>
<keyword evidence="3" id="KW-1185">Reference proteome</keyword>
<sequence>MGARSAGARVDDEEPTASVDRGPSSKAELVLTPPGPDRRTMLKQQAVTGYVDHPTVVEFTYDTDPVALHERWRADAGSPPCHMVVDASGTGEVPGPRVAADGGSFAVEGAHPQDLTGLCMKWQDALAEARNHGDLFVSFDSVTALLQYVDLREAYRFLHILVAGVHRADARAQFYLDPKAHDEQTVSTVQGLFDAVRRIG</sequence>
<dbReference type="Proteomes" id="UP001596368">
    <property type="component" value="Unassembled WGS sequence"/>
</dbReference>
<reference evidence="2 3" key="1">
    <citation type="journal article" date="2019" name="Int. J. Syst. Evol. Microbiol.">
        <title>The Global Catalogue of Microorganisms (GCM) 10K type strain sequencing project: providing services to taxonomists for standard genome sequencing and annotation.</title>
        <authorList>
            <consortium name="The Broad Institute Genomics Platform"/>
            <consortium name="The Broad Institute Genome Sequencing Center for Infectious Disease"/>
            <person name="Wu L."/>
            <person name="Ma J."/>
        </authorList>
    </citation>
    <scope>NUCLEOTIDE SEQUENCE [LARGE SCALE GENOMIC DNA]</scope>
    <source>
        <strain evidence="2 3">DT92</strain>
    </source>
</reference>
<evidence type="ECO:0000256" key="1">
    <source>
        <dbReference type="SAM" id="MobiDB-lite"/>
    </source>
</evidence>
<organism evidence="2 3">
    <name type="scientific">Halobaculum litoreum</name>
    <dbReference type="NCBI Taxonomy" id="3031998"/>
    <lineage>
        <taxon>Archaea</taxon>
        <taxon>Methanobacteriati</taxon>
        <taxon>Methanobacteriota</taxon>
        <taxon>Stenosarchaea group</taxon>
        <taxon>Halobacteria</taxon>
        <taxon>Halobacteriales</taxon>
        <taxon>Haloferacaceae</taxon>
        <taxon>Halobaculum</taxon>
    </lineage>
</organism>
<protein>
    <recommendedName>
        <fullName evidence="4">RecA-superfamily ATPase, KaiC/GvpD/RAD55 family</fullName>
    </recommendedName>
</protein>